<dbReference type="Gene3D" id="3.40.50.300">
    <property type="entry name" value="P-loop containing nucleotide triphosphate hydrolases"/>
    <property type="match status" value="1"/>
</dbReference>
<keyword evidence="2" id="KW-0597">Phosphoprotein</keyword>
<dbReference type="OrthoDB" id="416741at2759"/>
<sequence length="641" mass="73011">MAEGSRDERFLYMITCFRPRLRQFIQVQPVLDLLPSLSAEDRDRVLAAAQQRGEAEGAEELLRAVERGPRGCGWSREFLQALEHGGCAMAARYADPSLSRLPSPAEEAEHDLCVHLVRLLHGTLVGRMRAVQVAEKCMEMGIFQEEDMDRIQTVTDNHGNRDGARELLSRIVQKKDWFSSFLMALRETQHEDLADDLSGNTEENKQNGMEQTTNEETEVTGQPGYVIEENLKQEENVDDNFSRENSVLETSIENSSADVSIGDGSVSNLNGNLGQSYTTSDSGTFPFYEDEEERRASPEPDLTLRDYQMEVAKPALNGENIIICLPTGSGKTRVAVYITKDHLDKKKRASELGKVIVLVNKVPLVEQHLQTEFSPFLKRWYQVIGLSGDSQLKISFPEVVRRNDVIISTAQILENSLLNASKEDEEGEPFFFADFSLIIIDECHHTQKEGVYNNIMRRYLKEKMKNRKLAKENKPLVPQPQILGLTASPGVGGATSYSKAEEHILKICANLDACRIMTVEEHASHLKNQVKEPSKKTVIADDKIRDPFKERITEIMTEIQNYCQLYPKCEFGTQPYEQWVIREERKAAKEEKRRERVCAEHLKKYNDALQINDTIRMVDAYNHLNNFYKEEKSKKTVRSDD</sequence>
<feature type="region of interest" description="Disordered" evidence="6">
    <location>
        <begin position="274"/>
        <end position="298"/>
    </location>
</feature>
<dbReference type="GO" id="GO:0140374">
    <property type="term" value="P:antiviral innate immune response"/>
    <property type="evidence" value="ECO:0007669"/>
    <property type="project" value="TreeGrafter"/>
</dbReference>
<feature type="non-terminal residue" evidence="8">
    <location>
        <position position="1"/>
    </location>
</feature>
<evidence type="ECO:0000256" key="3">
    <source>
        <dbReference type="ARBA" id="ARBA00022588"/>
    </source>
</evidence>
<protein>
    <submittedName>
        <fullName evidence="8">IFIH1 protein</fullName>
    </submittedName>
</protein>
<keyword evidence="3" id="KW-0399">Innate immunity</keyword>
<reference evidence="8 9" key="1">
    <citation type="submission" date="2019-09" db="EMBL/GenBank/DDBJ databases">
        <title>Bird 10,000 Genomes (B10K) Project - Family phase.</title>
        <authorList>
            <person name="Zhang G."/>
        </authorList>
    </citation>
    <scope>NUCLEOTIDE SEQUENCE [LARGE SCALE GENOMIC DNA]</scope>
    <source>
        <strain evidence="8">B10K-DU-001-18</strain>
        <tissue evidence="8">Muscle</tissue>
    </source>
</reference>
<feature type="domain" description="Helicase ATP-binding" evidence="7">
    <location>
        <begin position="312"/>
        <end position="507"/>
    </location>
</feature>
<dbReference type="GO" id="GO:0003725">
    <property type="term" value="F:double-stranded RNA binding"/>
    <property type="evidence" value="ECO:0007669"/>
    <property type="project" value="TreeGrafter"/>
</dbReference>
<organism evidence="8 9">
    <name type="scientific">Regulus satrapa</name>
    <name type="common">Golden-crowned kinglet</name>
    <dbReference type="NCBI Taxonomy" id="13245"/>
    <lineage>
        <taxon>Eukaryota</taxon>
        <taxon>Metazoa</taxon>
        <taxon>Chordata</taxon>
        <taxon>Craniata</taxon>
        <taxon>Vertebrata</taxon>
        <taxon>Euteleostomi</taxon>
        <taxon>Archelosauria</taxon>
        <taxon>Archosauria</taxon>
        <taxon>Dinosauria</taxon>
        <taxon>Saurischia</taxon>
        <taxon>Theropoda</taxon>
        <taxon>Coelurosauria</taxon>
        <taxon>Aves</taxon>
        <taxon>Neognathae</taxon>
        <taxon>Neoaves</taxon>
        <taxon>Telluraves</taxon>
        <taxon>Australaves</taxon>
        <taxon>Passeriformes</taxon>
        <taxon>Regulidae</taxon>
        <taxon>Regulus</taxon>
    </lineage>
</organism>
<dbReference type="SMART" id="SM00487">
    <property type="entry name" value="DEXDc"/>
    <property type="match status" value="1"/>
</dbReference>
<evidence type="ECO:0000256" key="6">
    <source>
        <dbReference type="SAM" id="MobiDB-lite"/>
    </source>
</evidence>
<dbReference type="InterPro" id="IPR006935">
    <property type="entry name" value="Helicase/UvrB_N"/>
</dbReference>
<dbReference type="Gene3D" id="1.10.533.10">
    <property type="entry name" value="Death Domain, Fas"/>
    <property type="match status" value="2"/>
</dbReference>
<evidence type="ECO:0000313" key="8">
    <source>
        <dbReference type="EMBL" id="NWR50446.1"/>
    </source>
</evidence>
<dbReference type="Pfam" id="PF04851">
    <property type="entry name" value="ResIII"/>
    <property type="match status" value="1"/>
</dbReference>
<dbReference type="PANTHER" id="PTHR14074">
    <property type="entry name" value="HELICASE WITH DEATH DOMAIN-RELATED"/>
    <property type="match status" value="1"/>
</dbReference>
<dbReference type="InterPro" id="IPR014001">
    <property type="entry name" value="Helicase_ATP-bd"/>
</dbReference>
<feature type="non-terminal residue" evidence="8">
    <location>
        <position position="641"/>
    </location>
</feature>
<dbReference type="InterPro" id="IPR031964">
    <property type="entry name" value="CARD_dom"/>
</dbReference>
<dbReference type="Proteomes" id="UP000529728">
    <property type="component" value="Unassembled WGS sequence"/>
</dbReference>
<dbReference type="Gene3D" id="1.20.1320.30">
    <property type="match status" value="1"/>
</dbReference>
<dbReference type="SUPFAM" id="SSF47986">
    <property type="entry name" value="DEATH domain"/>
    <property type="match status" value="1"/>
</dbReference>
<name>A0A7K4XUZ3_REGSA</name>
<evidence type="ECO:0000256" key="1">
    <source>
        <dbReference type="ARBA" id="ARBA00022499"/>
    </source>
</evidence>
<dbReference type="Pfam" id="PF18119">
    <property type="entry name" value="RIG-I_C"/>
    <property type="match status" value="1"/>
</dbReference>
<feature type="compositionally biased region" description="Polar residues" evidence="6">
    <location>
        <begin position="198"/>
        <end position="212"/>
    </location>
</feature>
<dbReference type="InterPro" id="IPR041204">
    <property type="entry name" value="RIG-I-like_C"/>
</dbReference>
<keyword evidence="9" id="KW-1185">Reference proteome</keyword>
<dbReference type="SUPFAM" id="SSF52540">
    <property type="entry name" value="P-loop containing nucleoside triphosphate hydrolases"/>
    <property type="match status" value="1"/>
</dbReference>
<dbReference type="EMBL" id="VWZN01017033">
    <property type="protein sequence ID" value="NWR50446.1"/>
    <property type="molecule type" value="Genomic_DNA"/>
</dbReference>
<dbReference type="InterPro" id="IPR011029">
    <property type="entry name" value="DEATH-like_dom_sf"/>
</dbReference>
<dbReference type="GO" id="GO:0039530">
    <property type="term" value="P:MDA-5 signaling pathway"/>
    <property type="evidence" value="ECO:0007669"/>
    <property type="project" value="TreeGrafter"/>
</dbReference>
<dbReference type="InterPro" id="IPR051363">
    <property type="entry name" value="RLR_Helicase"/>
</dbReference>
<dbReference type="GO" id="GO:0005737">
    <property type="term" value="C:cytoplasm"/>
    <property type="evidence" value="ECO:0007669"/>
    <property type="project" value="TreeGrafter"/>
</dbReference>
<dbReference type="GO" id="GO:0016787">
    <property type="term" value="F:hydrolase activity"/>
    <property type="evidence" value="ECO:0007669"/>
    <property type="project" value="InterPro"/>
</dbReference>
<dbReference type="GO" id="GO:0003677">
    <property type="term" value="F:DNA binding"/>
    <property type="evidence" value="ECO:0007669"/>
    <property type="project" value="InterPro"/>
</dbReference>
<dbReference type="PROSITE" id="PS51192">
    <property type="entry name" value="HELICASE_ATP_BIND_1"/>
    <property type="match status" value="1"/>
</dbReference>
<dbReference type="Pfam" id="PF16739">
    <property type="entry name" value="CARD_2"/>
    <property type="match status" value="2"/>
</dbReference>
<keyword evidence="5" id="KW-0391">Immunity</keyword>
<dbReference type="InterPro" id="IPR027417">
    <property type="entry name" value="P-loop_NTPase"/>
</dbReference>
<evidence type="ECO:0000256" key="2">
    <source>
        <dbReference type="ARBA" id="ARBA00022553"/>
    </source>
</evidence>
<evidence type="ECO:0000256" key="4">
    <source>
        <dbReference type="ARBA" id="ARBA00022843"/>
    </source>
</evidence>
<feature type="compositionally biased region" description="Polar residues" evidence="6">
    <location>
        <begin position="274"/>
        <end position="283"/>
    </location>
</feature>
<dbReference type="AlphaFoldDB" id="A0A7K4XUZ3"/>
<evidence type="ECO:0000259" key="7">
    <source>
        <dbReference type="PROSITE" id="PS51192"/>
    </source>
</evidence>
<gene>
    <name evidence="8" type="primary">Ifih1</name>
    <name evidence="8" type="ORF">REGSAT_R08428</name>
</gene>
<dbReference type="GO" id="GO:0005524">
    <property type="term" value="F:ATP binding"/>
    <property type="evidence" value="ECO:0007669"/>
    <property type="project" value="InterPro"/>
</dbReference>
<dbReference type="GO" id="GO:0008270">
    <property type="term" value="F:zinc ion binding"/>
    <property type="evidence" value="ECO:0007669"/>
    <property type="project" value="TreeGrafter"/>
</dbReference>
<evidence type="ECO:0000256" key="5">
    <source>
        <dbReference type="ARBA" id="ARBA00022859"/>
    </source>
</evidence>
<comment type="caution">
    <text evidence="8">The sequence shown here is derived from an EMBL/GenBank/DDBJ whole genome shotgun (WGS) entry which is preliminary data.</text>
</comment>
<accession>A0A7K4XUZ3</accession>
<feature type="region of interest" description="Disordered" evidence="6">
    <location>
        <begin position="192"/>
        <end position="222"/>
    </location>
</feature>
<keyword evidence="4" id="KW-0832">Ubl conjugation</keyword>
<dbReference type="FunFam" id="3.40.50.300:FF:000893">
    <property type="entry name" value="Interferon-induced with helicase C domain 1"/>
    <property type="match status" value="1"/>
</dbReference>
<dbReference type="PANTHER" id="PTHR14074:SF14">
    <property type="entry name" value="INTERFERON-INDUCED HELICASE C DOMAIN-CONTAINING PROTEIN 1"/>
    <property type="match status" value="1"/>
</dbReference>
<dbReference type="CDD" id="cd12090">
    <property type="entry name" value="MDA5_ID"/>
    <property type="match status" value="1"/>
</dbReference>
<proteinExistence type="predicted"/>
<keyword evidence="1" id="KW-1017">Isopeptide bond</keyword>
<dbReference type="GO" id="GO:0003727">
    <property type="term" value="F:single-stranded RNA binding"/>
    <property type="evidence" value="ECO:0007669"/>
    <property type="project" value="TreeGrafter"/>
</dbReference>
<evidence type="ECO:0000313" key="9">
    <source>
        <dbReference type="Proteomes" id="UP000529728"/>
    </source>
</evidence>